<dbReference type="EMBL" id="MU005573">
    <property type="protein sequence ID" value="KAF2688373.1"/>
    <property type="molecule type" value="Genomic_DNA"/>
</dbReference>
<sequence length="86" mass="9506">MAKPTIVVVPSAVPAHASFDENVKVIRERVMQLVEMGEKEIILVTHSYTGVPGTERRLGWVGTITVSPEDAKRLFYQDLPSAEANK</sequence>
<name>A0A6G1JE06_9PLEO</name>
<dbReference type="OrthoDB" id="1263307at2759"/>
<proteinExistence type="predicted"/>
<gene>
    <name evidence="1" type="ORF">K458DRAFT_384557</name>
</gene>
<reference evidence="1" key="1">
    <citation type="journal article" date="2020" name="Stud. Mycol.">
        <title>101 Dothideomycetes genomes: a test case for predicting lifestyles and emergence of pathogens.</title>
        <authorList>
            <person name="Haridas S."/>
            <person name="Albert R."/>
            <person name="Binder M."/>
            <person name="Bloem J."/>
            <person name="Labutti K."/>
            <person name="Salamov A."/>
            <person name="Andreopoulos B."/>
            <person name="Baker S."/>
            <person name="Barry K."/>
            <person name="Bills G."/>
            <person name="Bluhm B."/>
            <person name="Cannon C."/>
            <person name="Castanera R."/>
            <person name="Culley D."/>
            <person name="Daum C."/>
            <person name="Ezra D."/>
            <person name="Gonzalez J."/>
            <person name="Henrissat B."/>
            <person name="Kuo A."/>
            <person name="Liang C."/>
            <person name="Lipzen A."/>
            <person name="Lutzoni F."/>
            <person name="Magnuson J."/>
            <person name="Mondo S."/>
            <person name="Nolan M."/>
            <person name="Ohm R."/>
            <person name="Pangilinan J."/>
            <person name="Park H.-J."/>
            <person name="Ramirez L."/>
            <person name="Alfaro M."/>
            <person name="Sun H."/>
            <person name="Tritt A."/>
            <person name="Yoshinaga Y."/>
            <person name="Zwiers L.-H."/>
            <person name="Turgeon B."/>
            <person name="Goodwin S."/>
            <person name="Spatafora J."/>
            <person name="Crous P."/>
            <person name="Grigoriev I."/>
        </authorList>
    </citation>
    <scope>NUCLEOTIDE SEQUENCE</scope>
    <source>
        <strain evidence="1">CBS 122367</strain>
    </source>
</reference>
<organism evidence="1 2">
    <name type="scientific">Lentithecium fluviatile CBS 122367</name>
    <dbReference type="NCBI Taxonomy" id="1168545"/>
    <lineage>
        <taxon>Eukaryota</taxon>
        <taxon>Fungi</taxon>
        <taxon>Dikarya</taxon>
        <taxon>Ascomycota</taxon>
        <taxon>Pezizomycotina</taxon>
        <taxon>Dothideomycetes</taxon>
        <taxon>Pleosporomycetidae</taxon>
        <taxon>Pleosporales</taxon>
        <taxon>Massarineae</taxon>
        <taxon>Lentitheciaceae</taxon>
        <taxon>Lentithecium</taxon>
    </lineage>
</organism>
<accession>A0A6G1JE06</accession>
<evidence type="ECO:0000313" key="1">
    <source>
        <dbReference type="EMBL" id="KAF2688373.1"/>
    </source>
</evidence>
<evidence type="ECO:0000313" key="2">
    <source>
        <dbReference type="Proteomes" id="UP000799291"/>
    </source>
</evidence>
<protein>
    <submittedName>
        <fullName evidence="1">Uncharacterized protein</fullName>
    </submittedName>
</protein>
<dbReference type="Proteomes" id="UP000799291">
    <property type="component" value="Unassembled WGS sequence"/>
</dbReference>
<keyword evidence="2" id="KW-1185">Reference proteome</keyword>
<dbReference type="AlphaFoldDB" id="A0A6G1JE06"/>